<dbReference type="GO" id="GO:0046872">
    <property type="term" value="F:metal ion binding"/>
    <property type="evidence" value="ECO:0007669"/>
    <property type="project" value="InterPro"/>
</dbReference>
<organism evidence="5 6">
    <name type="scientific">Enterococcus canis</name>
    <dbReference type="NCBI Taxonomy" id="214095"/>
    <lineage>
        <taxon>Bacteria</taxon>
        <taxon>Bacillati</taxon>
        <taxon>Bacillota</taxon>
        <taxon>Bacilli</taxon>
        <taxon>Lactobacillales</taxon>
        <taxon>Enterococcaceae</taxon>
        <taxon>Enterococcus</taxon>
    </lineage>
</organism>
<proteinExistence type="inferred from homology"/>
<dbReference type="Gene3D" id="3.60.21.10">
    <property type="match status" value="1"/>
</dbReference>
<dbReference type="Pfam" id="PF00149">
    <property type="entry name" value="Metallophos"/>
    <property type="match status" value="1"/>
</dbReference>
<dbReference type="RefSeq" id="WP_067395268.1">
    <property type="nucleotide sequence ID" value="NZ_JXKH01000007.1"/>
</dbReference>
<comment type="similarity">
    <text evidence="2">Belongs to the 5'-nucleotidase family.</text>
</comment>
<dbReference type="SUPFAM" id="SSF55816">
    <property type="entry name" value="5'-nucleotidase (syn. UDP-sugar hydrolase), C-terminal domain"/>
    <property type="match status" value="1"/>
</dbReference>
<dbReference type="AlphaFoldDB" id="A0A1L8RD84"/>
<dbReference type="PANTHER" id="PTHR11575">
    <property type="entry name" value="5'-NUCLEOTIDASE-RELATED"/>
    <property type="match status" value="1"/>
</dbReference>
<evidence type="ECO:0000259" key="3">
    <source>
        <dbReference type="Pfam" id="PF00149"/>
    </source>
</evidence>
<dbReference type="PROSITE" id="PS00785">
    <property type="entry name" value="5_NUCLEOTIDASE_1"/>
    <property type="match status" value="1"/>
</dbReference>
<dbReference type="PRINTS" id="PR01607">
    <property type="entry name" value="APYRASEFAMLY"/>
</dbReference>
<dbReference type="GO" id="GO:0008253">
    <property type="term" value="F:5'-nucleotidase activity"/>
    <property type="evidence" value="ECO:0007669"/>
    <property type="project" value="TreeGrafter"/>
</dbReference>
<dbReference type="InterPro" id="IPR036907">
    <property type="entry name" value="5'-Nucleotdase_C_sf"/>
</dbReference>
<dbReference type="InterPro" id="IPR011240">
    <property type="entry name" value="Pesterase_YunD"/>
</dbReference>
<name>A0A1L8RD84_9ENTE</name>
<comment type="caution">
    <text evidence="5">The sequence shown here is derived from an EMBL/GenBank/DDBJ whole genome shotgun (WGS) entry which is preliminary data.</text>
</comment>
<evidence type="ECO:0000313" key="6">
    <source>
        <dbReference type="Proteomes" id="UP000181884"/>
    </source>
</evidence>
<evidence type="ECO:0000259" key="4">
    <source>
        <dbReference type="Pfam" id="PF02872"/>
    </source>
</evidence>
<dbReference type="InterPro" id="IPR004843">
    <property type="entry name" value="Calcineurin-like_PHP"/>
</dbReference>
<dbReference type="PIRSF" id="PIRSF036361">
    <property type="entry name" value="YunD"/>
    <property type="match status" value="1"/>
</dbReference>
<dbReference type="Gene3D" id="3.90.780.10">
    <property type="entry name" value="5'-Nucleotidase, C-terminal domain"/>
    <property type="match status" value="1"/>
</dbReference>
<protein>
    <submittedName>
        <fullName evidence="5">Ser/Thr protein phosphatase</fullName>
    </submittedName>
</protein>
<dbReference type="GO" id="GO:0008768">
    <property type="term" value="F:UDP-sugar diphosphatase activity"/>
    <property type="evidence" value="ECO:0007669"/>
    <property type="project" value="TreeGrafter"/>
</dbReference>
<dbReference type="Pfam" id="PF02872">
    <property type="entry name" value="5_nucleotid_C"/>
    <property type="match status" value="1"/>
</dbReference>
<dbReference type="GO" id="GO:0000166">
    <property type="term" value="F:nucleotide binding"/>
    <property type="evidence" value="ECO:0007669"/>
    <property type="project" value="UniProtKB-KW"/>
</dbReference>
<evidence type="ECO:0000313" key="5">
    <source>
        <dbReference type="EMBL" id="OJG17739.1"/>
    </source>
</evidence>
<keyword evidence="2" id="KW-0547">Nucleotide-binding</keyword>
<evidence type="ECO:0000256" key="2">
    <source>
        <dbReference type="RuleBase" id="RU362119"/>
    </source>
</evidence>
<feature type="domain" description="Calcineurin-like phosphoesterase" evidence="3">
    <location>
        <begin position="4"/>
        <end position="204"/>
    </location>
</feature>
<dbReference type="STRING" id="214095.RU97_GL002529"/>
<evidence type="ECO:0000256" key="1">
    <source>
        <dbReference type="ARBA" id="ARBA00022729"/>
    </source>
</evidence>
<dbReference type="PANTHER" id="PTHR11575:SF23">
    <property type="entry name" value="5-NUCLEOTIDASE FAMILY PROTEIN"/>
    <property type="match status" value="1"/>
</dbReference>
<gene>
    <name evidence="5" type="ORF">RU97_GL002529</name>
</gene>
<sequence length="458" mass="51898">METLTILHTNDLHSHFENWPKIRRYLNDQHQGQTPDHTVFAVDLGDFVDRWHPLTEVSQGQANIQLMNEVHYQAATIGNNEGVGSSKEELNHLYDHADFPVLLDNLLDPDTELPPQWARPYRILTTQAGTKVGLLALTAPFPLTYEPNGWHILYPDEVLPEMVKRVRPKCDVLVLMSHLGIEEDRRIAKVYPEFDVILGSHTHHLFMQGELVEQTLLAAAGKFGQYIGKVDLELANHRIVTKKAAVIPTAELPTCQEDEAEIAGYFAEGRRLLKEEQVADLPFVLSADLSQPHPAIEVALAAMQERAGVSAAILNSGLFLKDLPQGLVTHDDLHEALPHPMHLVRITLSGRDLLRFLEEVSKNRNFLKKFPIQGMGFRGKIFGEVRMTGMQYNRYTKQASFLGQPIEPETEYQIVTVDHFVFIPFFPTLEIAGKIEFLFPEFIRTVLGDYLGKHYPIL</sequence>
<dbReference type="InterPro" id="IPR008334">
    <property type="entry name" value="5'-Nucleotdase_C"/>
</dbReference>
<dbReference type="SUPFAM" id="SSF56300">
    <property type="entry name" value="Metallo-dependent phosphatases"/>
    <property type="match status" value="1"/>
</dbReference>
<feature type="domain" description="5'-Nucleotidase C-terminal" evidence="4">
    <location>
        <begin position="291"/>
        <end position="419"/>
    </location>
</feature>
<dbReference type="InterPro" id="IPR006179">
    <property type="entry name" value="5_nucleotidase/apyrase"/>
</dbReference>
<dbReference type="GO" id="GO:0030288">
    <property type="term" value="C:outer membrane-bounded periplasmic space"/>
    <property type="evidence" value="ECO:0007669"/>
    <property type="project" value="TreeGrafter"/>
</dbReference>
<dbReference type="GO" id="GO:0009166">
    <property type="term" value="P:nucleotide catabolic process"/>
    <property type="evidence" value="ECO:0007669"/>
    <property type="project" value="InterPro"/>
</dbReference>
<dbReference type="EMBL" id="JXKH01000007">
    <property type="protein sequence ID" value="OJG17739.1"/>
    <property type="molecule type" value="Genomic_DNA"/>
</dbReference>
<accession>A0A1L8RD84</accession>
<reference evidence="5 6" key="1">
    <citation type="submission" date="2014-12" db="EMBL/GenBank/DDBJ databases">
        <title>Draft genome sequences of 29 type strains of Enterococci.</title>
        <authorList>
            <person name="Zhong Z."/>
            <person name="Sun Z."/>
            <person name="Liu W."/>
            <person name="Zhang W."/>
            <person name="Zhang H."/>
        </authorList>
    </citation>
    <scope>NUCLEOTIDE SEQUENCE [LARGE SCALE GENOMIC DNA]</scope>
    <source>
        <strain evidence="5 6">DSM 17029</strain>
    </source>
</reference>
<dbReference type="Proteomes" id="UP000181884">
    <property type="component" value="Unassembled WGS sequence"/>
</dbReference>
<dbReference type="CDD" id="cd00845">
    <property type="entry name" value="MPP_UshA_N_like"/>
    <property type="match status" value="1"/>
</dbReference>
<keyword evidence="6" id="KW-1185">Reference proteome</keyword>
<keyword evidence="1" id="KW-0732">Signal</keyword>
<dbReference type="InterPro" id="IPR006146">
    <property type="entry name" value="5'-Nucleotdase_CS"/>
</dbReference>
<keyword evidence="2" id="KW-0378">Hydrolase</keyword>
<dbReference type="InterPro" id="IPR029052">
    <property type="entry name" value="Metallo-depent_PP-like"/>
</dbReference>